<sequence>MNNQSLATVLVVEDEAFLLFAIADELREAGYNVLEASNADQAIRILETRLDIVILFTDIDMPGSMDGLRLSAAVRDRWPPIKIIITSGKRQPAADAMPSGGVFLPKPYAPEAVAATIEGLLG</sequence>
<dbReference type="AlphaFoldDB" id="A0A6M7WPM5"/>
<dbReference type="Pfam" id="PF00072">
    <property type="entry name" value="Response_reg"/>
    <property type="match status" value="1"/>
</dbReference>
<evidence type="ECO:0000256" key="2">
    <source>
        <dbReference type="PROSITE-ProRule" id="PRU00169"/>
    </source>
</evidence>
<reference evidence="4 5" key="1">
    <citation type="submission" date="2018-10" db="EMBL/GenBank/DDBJ databases">
        <authorList>
            <person name="Perry B.J."/>
            <person name="Sullivan J.T."/>
            <person name="Murphy R.J.T."/>
            <person name="Ramsay J.P."/>
            <person name="Ronson C.W."/>
        </authorList>
    </citation>
    <scope>NUCLEOTIDE SEQUENCE [LARGE SCALE GENOMIC DNA]</scope>
    <source>
        <strain evidence="4 5">R88b</strain>
    </source>
</reference>
<dbReference type="PANTHER" id="PTHR44591:SF21">
    <property type="entry name" value="TWO-COMPONENT RESPONSE REGULATOR"/>
    <property type="match status" value="1"/>
</dbReference>
<dbReference type="PROSITE" id="PS50110">
    <property type="entry name" value="RESPONSE_REGULATORY"/>
    <property type="match status" value="1"/>
</dbReference>
<evidence type="ECO:0000256" key="1">
    <source>
        <dbReference type="ARBA" id="ARBA00022553"/>
    </source>
</evidence>
<dbReference type="Proteomes" id="UP000503017">
    <property type="component" value="Chromosome"/>
</dbReference>
<proteinExistence type="predicted"/>
<accession>A0A6M7WPM5</accession>
<dbReference type="InterPro" id="IPR001789">
    <property type="entry name" value="Sig_transdc_resp-reg_receiver"/>
</dbReference>
<dbReference type="InterPro" id="IPR050595">
    <property type="entry name" value="Bact_response_regulator"/>
</dbReference>
<keyword evidence="1 2" id="KW-0597">Phosphoprotein</keyword>
<organism evidence="4 5">
    <name type="scientific">Mesorhizobium loti R88b</name>
    <dbReference type="NCBI Taxonomy" id="935548"/>
    <lineage>
        <taxon>Bacteria</taxon>
        <taxon>Pseudomonadati</taxon>
        <taxon>Pseudomonadota</taxon>
        <taxon>Alphaproteobacteria</taxon>
        <taxon>Hyphomicrobiales</taxon>
        <taxon>Phyllobacteriaceae</taxon>
        <taxon>Mesorhizobium</taxon>
    </lineage>
</organism>
<evidence type="ECO:0000259" key="3">
    <source>
        <dbReference type="PROSITE" id="PS50110"/>
    </source>
</evidence>
<protein>
    <submittedName>
        <fullName evidence="4">Response regulator</fullName>
    </submittedName>
</protein>
<dbReference type="InterPro" id="IPR011006">
    <property type="entry name" value="CheY-like_superfamily"/>
</dbReference>
<dbReference type="SUPFAM" id="SSF52172">
    <property type="entry name" value="CheY-like"/>
    <property type="match status" value="1"/>
</dbReference>
<dbReference type="EMBL" id="CP033367">
    <property type="protein sequence ID" value="QKD02569.1"/>
    <property type="molecule type" value="Genomic_DNA"/>
</dbReference>
<dbReference type="Gene3D" id="3.40.50.2300">
    <property type="match status" value="1"/>
</dbReference>
<evidence type="ECO:0000313" key="5">
    <source>
        <dbReference type="Proteomes" id="UP000503017"/>
    </source>
</evidence>
<feature type="modified residue" description="4-aspartylphosphate" evidence="2">
    <location>
        <position position="58"/>
    </location>
</feature>
<dbReference type="RefSeq" id="WP_027030323.1">
    <property type="nucleotide sequence ID" value="NZ_CP033367.1"/>
</dbReference>
<dbReference type="PANTHER" id="PTHR44591">
    <property type="entry name" value="STRESS RESPONSE REGULATOR PROTEIN 1"/>
    <property type="match status" value="1"/>
</dbReference>
<name>A0A6M7WPM5_RHILI</name>
<feature type="domain" description="Response regulatory" evidence="3">
    <location>
        <begin position="8"/>
        <end position="121"/>
    </location>
</feature>
<evidence type="ECO:0000313" key="4">
    <source>
        <dbReference type="EMBL" id="QKD02569.1"/>
    </source>
</evidence>
<gene>
    <name evidence="4" type="ORF">EB235_14550</name>
</gene>
<dbReference type="GO" id="GO:0000160">
    <property type="term" value="P:phosphorelay signal transduction system"/>
    <property type="evidence" value="ECO:0007669"/>
    <property type="project" value="InterPro"/>
</dbReference>
<dbReference type="SMART" id="SM00448">
    <property type="entry name" value="REC"/>
    <property type="match status" value="1"/>
</dbReference>